<dbReference type="GO" id="GO:0006412">
    <property type="term" value="P:translation"/>
    <property type="evidence" value="ECO:0007669"/>
    <property type="project" value="UniProtKB-UniRule"/>
</dbReference>
<dbReference type="OrthoDB" id="9794326at2"/>
<dbReference type="SUPFAM" id="SSF141000">
    <property type="entry name" value="Glu-tRNAGln amidotransferase C subunit"/>
    <property type="match status" value="1"/>
</dbReference>
<proteinExistence type="inferred from homology"/>
<name>A0A679IC42_9RHOO</name>
<reference evidence="3" key="1">
    <citation type="submission" date="2020-01" db="EMBL/GenBank/DDBJ databases">
        <title>Phosphoaccumulans saitamaens gen. nov., sp. nov., a polyphosphate accumulating bacterium isolated from surface river water.</title>
        <authorList>
            <person name="Watanabe K."/>
            <person name="Suda W."/>
        </authorList>
    </citation>
    <scope>NUCLEOTIDE SEQUENCE [LARGE SCALE GENOMIC DNA]</scope>
    <source>
        <strain evidence="3">ICHIAU1</strain>
    </source>
</reference>
<dbReference type="PANTHER" id="PTHR15004">
    <property type="entry name" value="GLUTAMYL-TRNA(GLN) AMIDOTRANSFERASE SUBUNIT C, MITOCHONDRIAL"/>
    <property type="match status" value="1"/>
</dbReference>
<keyword evidence="3" id="KW-1185">Reference proteome</keyword>
<dbReference type="HAMAP" id="MF_00122">
    <property type="entry name" value="GatC"/>
    <property type="match status" value="1"/>
</dbReference>
<dbReference type="EMBL" id="AP022345">
    <property type="protein sequence ID" value="BBU68326.1"/>
    <property type="molecule type" value="Genomic_DNA"/>
</dbReference>
<dbReference type="AlphaFoldDB" id="A0A679IC42"/>
<dbReference type="GO" id="GO:0016740">
    <property type="term" value="F:transferase activity"/>
    <property type="evidence" value="ECO:0007669"/>
    <property type="project" value="UniProtKB-KW"/>
</dbReference>
<dbReference type="NCBIfam" id="TIGR00135">
    <property type="entry name" value="gatC"/>
    <property type="match status" value="1"/>
</dbReference>
<keyword evidence="1" id="KW-0547">Nucleotide-binding</keyword>
<evidence type="ECO:0000256" key="1">
    <source>
        <dbReference type="HAMAP-Rule" id="MF_00122"/>
    </source>
</evidence>
<evidence type="ECO:0000313" key="3">
    <source>
        <dbReference type="Proteomes" id="UP000463961"/>
    </source>
</evidence>
<keyword evidence="1" id="KW-0436">Ligase</keyword>
<dbReference type="GO" id="GO:0006450">
    <property type="term" value="P:regulation of translational fidelity"/>
    <property type="evidence" value="ECO:0007669"/>
    <property type="project" value="InterPro"/>
</dbReference>
<comment type="function">
    <text evidence="1">Allows the formation of correctly charged Asn-tRNA(Asn) or Gln-tRNA(Gln) through the transamidation of misacylated Asp-tRNA(Asn) or Glu-tRNA(Gln) in organisms which lack either or both of asparaginyl-tRNA or glutaminyl-tRNA synthetases. The reaction takes place in the presence of glutamine and ATP through an activated phospho-Asp-tRNA(Asn) or phospho-Glu-tRNA(Gln).</text>
</comment>
<dbReference type="EC" id="6.3.5.-" evidence="1"/>
<dbReference type="GO" id="GO:0070681">
    <property type="term" value="P:glutaminyl-tRNAGln biosynthesis via transamidation"/>
    <property type="evidence" value="ECO:0007669"/>
    <property type="project" value="TreeGrafter"/>
</dbReference>
<dbReference type="PANTHER" id="PTHR15004:SF0">
    <property type="entry name" value="GLUTAMYL-TRNA(GLN) AMIDOTRANSFERASE SUBUNIT C, MITOCHONDRIAL"/>
    <property type="match status" value="1"/>
</dbReference>
<dbReference type="Gene3D" id="1.10.20.60">
    <property type="entry name" value="Glu-tRNAGln amidotransferase C subunit, N-terminal domain"/>
    <property type="match status" value="1"/>
</dbReference>
<dbReference type="InterPro" id="IPR003837">
    <property type="entry name" value="GatC"/>
</dbReference>
<dbReference type="Proteomes" id="UP000463961">
    <property type="component" value="Chromosome"/>
</dbReference>
<keyword evidence="1" id="KW-0067">ATP-binding</keyword>
<comment type="similarity">
    <text evidence="1">Belongs to the GatC family.</text>
</comment>
<dbReference type="GO" id="GO:0005524">
    <property type="term" value="F:ATP binding"/>
    <property type="evidence" value="ECO:0007669"/>
    <property type="project" value="UniProtKB-KW"/>
</dbReference>
<dbReference type="RefSeq" id="WP_162048751.1">
    <property type="nucleotide sequence ID" value="NZ_AP019011.1"/>
</dbReference>
<comment type="subunit">
    <text evidence="1">Heterotrimer of A, B and C subunits.</text>
</comment>
<comment type="catalytic activity">
    <reaction evidence="1">
        <text>L-glutamyl-tRNA(Gln) + L-glutamine + ATP + H2O = L-glutaminyl-tRNA(Gln) + L-glutamate + ADP + phosphate + H(+)</text>
        <dbReference type="Rhea" id="RHEA:17521"/>
        <dbReference type="Rhea" id="RHEA-COMP:9681"/>
        <dbReference type="Rhea" id="RHEA-COMP:9684"/>
        <dbReference type="ChEBI" id="CHEBI:15377"/>
        <dbReference type="ChEBI" id="CHEBI:15378"/>
        <dbReference type="ChEBI" id="CHEBI:29985"/>
        <dbReference type="ChEBI" id="CHEBI:30616"/>
        <dbReference type="ChEBI" id="CHEBI:43474"/>
        <dbReference type="ChEBI" id="CHEBI:58359"/>
        <dbReference type="ChEBI" id="CHEBI:78520"/>
        <dbReference type="ChEBI" id="CHEBI:78521"/>
        <dbReference type="ChEBI" id="CHEBI:456216"/>
    </reaction>
</comment>
<gene>
    <name evidence="1 2" type="primary">gatC</name>
    <name evidence="2" type="ORF">ICHIAU1_06090</name>
</gene>
<dbReference type="InterPro" id="IPR036113">
    <property type="entry name" value="Asp/Glu-ADT_sf_sub_c"/>
</dbReference>
<organism evidence="2 3">
    <name type="scientific">Fluviibacter phosphoraccumulans</name>
    <dbReference type="NCBI Taxonomy" id="1751046"/>
    <lineage>
        <taxon>Bacteria</taxon>
        <taxon>Pseudomonadati</taxon>
        <taxon>Pseudomonadota</taxon>
        <taxon>Betaproteobacteria</taxon>
        <taxon>Rhodocyclales</taxon>
        <taxon>Fluviibacteraceae</taxon>
        <taxon>Fluviibacter</taxon>
    </lineage>
</organism>
<accession>A0A679IC42</accession>
<protein>
    <recommendedName>
        <fullName evidence="1">Aspartyl/glutamyl-tRNA(Asn/Gln) amidotransferase subunit C</fullName>
        <shortName evidence="1">Asp/Glu-ADT subunit C</shortName>
        <ecNumber evidence="1">6.3.5.-</ecNumber>
    </recommendedName>
</protein>
<evidence type="ECO:0000313" key="2">
    <source>
        <dbReference type="EMBL" id="BBU68326.1"/>
    </source>
</evidence>
<sequence>MAFTPEDVQRLAKLARIELGSEQISATLGHLDNIFGMIADMRQVNTEGIAPMAHACDVAQRLRIDAVTEGSVAQRDRCLALAPEAEAGLFLVPKVIE</sequence>
<keyword evidence="1" id="KW-0648">Protein biosynthesis</keyword>
<dbReference type="Pfam" id="PF02686">
    <property type="entry name" value="GatC"/>
    <property type="match status" value="1"/>
</dbReference>
<dbReference type="GO" id="GO:0050567">
    <property type="term" value="F:glutaminyl-tRNA synthase (glutamine-hydrolyzing) activity"/>
    <property type="evidence" value="ECO:0007669"/>
    <property type="project" value="UniProtKB-UniRule"/>
</dbReference>
<keyword evidence="2" id="KW-0808">Transferase</keyword>
<comment type="catalytic activity">
    <reaction evidence="1">
        <text>L-aspartyl-tRNA(Asn) + L-glutamine + ATP + H2O = L-asparaginyl-tRNA(Asn) + L-glutamate + ADP + phosphate + 2 H(+)</text>
        <dbReference type="Rhea" id="RHEA:14513"/>
        <dbReference type="Rhea" id="RHEA-COMP:9674"/>
        <dbReference type="Rhea" id="RHEA-COMP:9677"/>
        <dbReference type="ChEBI" id="CHEBI:15377"/>
        <dbReference type="ChEBI" id="CHEBI:15378"/>
        <dbReference type="ChEBI" id="CHEBI:29985"/>
        <dbReference type="ChEBI" id="CHEBI:30616"/>
        <dbReference type="ChEBI" id="CHEBI:43474"/>
        <dbReference type="ChEBI" id="CHEBI:58359"/>
        <dbReference type="ChEBI" id="CHEBI:78515"/>
        <dbReference type="ChEBI" id="CHEBI:78516"/>
        <dbReference type="ChEBI" id="CHEBI:456216"/>
    </reaction>
</comment>